<evidence type="ECO:0000313" key="1">
    <source>
        <dbReference type="EMBL" id="KAJ8944124.1"/>
    </source>
</evidence>
<evidence type="ECO:0000313" key="2">
    <source>
        <dbReference type="Proteomes" id="UP001162162"/>
    </source>
</evidence>
<sequence length="71" mass="8231">MYSINNKFVSSGTNTFQRCRYQVAKRYMTIYYLPTVRSDLLKLFKSALKNTRLWLGIDECSRLPSGTSALL</sequence>
<gene>
    <name evidence="1" type="ORF">NQ318_013306</name>
</gene>
<proteinExistence type="predicted"/>
<dbReference type="Proteomes" id="UP001162162">
    <property type="component" value="Unassembled WGS sequence"/>
</dbReference>
<dbReference type="AlphaFoldDB" id="A0AAV8Y035"/>
<name>A0AAV8Y035_9CUCU</name>
<dbReference type="EMBL" id="JAPWTK010000266">
    <property type="protein sequence ID" value="KAJ8944124.1"/>
    <property type="molecule type" value="Genomic_DNA"/>
</dbReference>
<organism evidence="1 2">
    <name type="scientific">Aromia moschata</name>
    <dbReference type="NCBI Taxonomy" id="1265417"/>
    <lineage>
        <taxon>Eukaryota</taxon>
        <taxon>Metazoa</taxon>
        <taxon>Ecdysozoa</taxon>
        <taxon>Arthropoda</taxon>
        <taxon>Hexapoda</taxon>
        <taxon>Insecta</taxon>
        <taxon>Pterygota</taxon>
        <taxon>Neoptera</taxon>
        <taxon>Endopterygota</taxon>
        <taxon>Coleoptera</taxon>
        <taxon>Polyphaga</taxon>
        <taxon>Cucujiformia</taxon>
        <taxon>Chrysomeloidea</taxon>
        <taxon>Cerambycidae</taxon>
        <taxon>Cerambycinae</taxon>
        <taxon>Callichromatini</taxon>
        <taxon>Aromia</taxon>
    </lineage>
</organism>
<comment type="caution">
    <text evidence="1">The sequence shown here is derived from an EMBL/GenBank/DDBJ whole genome shotgun (WGS) entry which is preliminary data.</text>
</comment>
<accession>A0AAV8Y035</accession>
<keyword evidence="2" id="KW-1185">Reference proteome</keyword>
<reference evidence="1" key="1">
    <citation type="journal article" date="2023" name="Insect Mol. Biol.">
        <title>Genome sequencing provides insights into the evolution of gene families encoding plant cell wall-degrading enzymes in longhorned beetles.</title>
        <authorList>
            <person name="Shin N.R."/>
            <person name="Okamura Y."/>
            <person name="Kirsch R."/>
            <person name="Pauchet Y."/>
        </authorList>
    </citation>
    <scope>NUCLEOTIDE SEQUENCE</scope>
    <source>
        <strain evidence="1">AMC_N1</strain>
    </source>
</reference>
<protein>
    <submittedName>
        <fullName evidence="1">Uncharacterized protein</fullName>
    </submittedName>
</protein>